<dbReference type="EMBL" id="OU893340">
    <property type="protein sequence ID" value="CAG9796309.1"/>
    <property type="molecule type" value="Genomic_DNA"/>
</dbReference>
<evidence type="ECO:0000313" key="3">
    <source>
        <dbReference type="Proteomes" id="UP001153714"/>
    </source>
</evidence>
<keyword evidence="1" id="KW-0732">Signal</keyword>
<dbReference type="SUPFAM" id="SSF49764">
    <property type="entry name" value="HSP20-like chaperones"/>
    <property type="match status" value="1"/>
</dbReference>
<name>A0A9N9WIB6_9NEOP</name>
<organism evidence="2 3">
    <name type="scientific">Diatraea saccharalis</name>
    <name type="common">sugarcane borer</name>
    <dbReference type="NCBI Taxonomy" id="40085"/>
    <lineage>
        <taxon>Eukaryota</taxon>
        <taxon>Metazoa</taxon>
        <taxon>Ecdysozoa</taxon>
        <taxon>Arthropoda</taxon>
        <taxon>Hexapoda</taxon>
        <taxon>Insecta</taxon>
        <taxon>Pterygota</taxon>
        <taxon>Neoptera</taxon>
        <taxon>Endopterygota</taxon>
        <taxon>Lepidoptera</taxon>
        <taxon>Glossata</taxon>
        <taxon>Ditrysia</taxon>
        <taxon>Pyraloidea</taxon>
        <taxon>Crambidae</taxon>
        <taxon>Crambinae</taxon>
        <taxon>Diatraea</taxon>
    </lineage>
</organism>
<gene>
    <name evidence="2" type="ORF">DIATSA_LOCUS13506</name>
</gene>
<proteinExistence type="predicted"/>
<dbReference type="CDD" id="cd00298">
    <property type="entry name" value="ACD_sHsps_p23-like"/>
    <property type="match status" value="1"/>
</dbReference>
<dbReference type="OrthoDB" id="7489956at2759"/>
<feature type="chain" id="PRO_5040472030" evidence="1">
    <location>
        <begin position="17"/>
        <end position="179"/>
    </location>
</feature>
<evidence type="ECO:0000313" key="2">
    <source>
        <dbReference type="EMBL" id="CAG9796309.1"/>
    </source>
</evidence>
<reference evidence="2" key="2">
    <citation type="submission" date="2022-10" db="EMBL/GenBank/DDBJ databases">
        <authorList>
            <consortium name="ENA_rothamsted_submissions"/>
            <consortium name="culmorum"/>
            <person name="King R."/>
        </authorList>
    </citation>
    <scope>NUCLEOTIDE SEQUENCE</scope>
</reference>
<dbReference type="InterPro" id="IPR008978">
    <property type="entry name" value="HSP20-like_chaperone"/>
</dbReference>
<reference evidence="2" key="1">
    <citation type="submission" date="2021-12" db="EMBL/GenBank/DDBJ databases">
        <authorList>
            <person name="King R."/>
        </authorList>
    </citation>
    <scope>NUCLEOTIDE SEQUENCE</scope>
</reference>
<dbReference type="Proteomes" id="UP001153714">
    <property type="component" value="Chromosome 9"/>
</dbReference>
<evidence type="ECO:0000256" key="1">
    <source>
        <dbReference type="SAM" id="SignalP"/>
    </source>
</evidence>
<dbReference type="PROSITE" id="PS51257">
    <property type="entry name" value="PROKAR_LIPOPROTEIN"/>
    <property type="match status" value="1"/>
</dbReference>
<keyword evidence="3" id="KW-1185">Reference proteome</keyword>
<sequence>MIRLLYLLAVVYVTAACRHICGHHEHGGHTRHNHNRLFEEISNKVIAADKKLQNFCVANSNGATKEIIDSQTYQLRTPLANYQENEVEVKIRHRVLYIDADKPPLQRYSEIRLLPNFVDTKQANFQLVDGILIINFNIKTQATENCSDNVDSDVITVPKLEDETFTLGGNERMGSNYKR</sequence>
<feature type="signal peptide" evidence="1">
    <location>
        <begin position="1"/>
        <end position="16"/>
    </location>
</feature>
<accession>A0A9N9WIB6</accession>
<protein>
    <submittedName>
        <fullName evidence="2">Uncharacterized protein</fullName>
    </submittedName>
</protein>
<dbReference type="AlphaFoldDB" id="A0A9N9WIB6"/>